<dbReference type="EMBL" id="JAFIMR010000028">
    <property type="protein sequence ID" value="KAI1861840.1"/>
    <property type="molecule type" value="Genomic_DNA"/>
</dbReference>
<dbReference type="Proteomes" id="UP000829685">
    <property type="component" value="Unassembled WGS sequence"/>
</dbReference>
<comment type="caution">
    <text evidence="1">The sequence shown here is derived from an EMBL/GenBank/DDBJ whole genome shotgun (WGS) entry which is preliminary data.</text>
</comment>
<evidence type="ECO:0000313" key="1">
    <source>
        <dbReference type="EMBL" id="KAI1861840.1"/>
    </source>
</evidence>
<dbReference type="SUPFAM" id="SSF63829">
    <property type="entry name" value="Calcium-dependent phosphotriesterase"/>
    <property type="match status" value="1"/>
</dbReference>
<organism evidence="1 2">
    <name type="scientific">Neoarthrinium moseri</name>
    <dbReference type="NCBI Taxonomy" id="1658444"/>
    <lineage>
        <taxon>Eukaryota</taxon>
        <taxon>Fungi</taxon>
        <taxon>Dikarya</taxon>
        <taxon>Ascomycota</taxon>
        <taxon>Pezizomycotina</taxon>
        <taxon>Sordariomycetes</taxon>
        <taxon>Xylariomycetidae</taxon>
        <taxon>Amphisphaeriales</taxon>
        <taxon>Apiosporaceae</taxon>
        <taxon>Neoarthrinium</taxon>
    </lineage>
</organism>
<dbReference type="PANTHER" id="PTHR42060:SF1">
    <property type="entry name" value="NHL REPEAT-CONTAINING PROTEIN"/>
    <property type="match status" value="1"/>
</dbReference>
<protein>
    <recommendedName>
        <fullName evidence="3">SMP-30/Gluconolactonase/LRE-like region domain-containing protein</fullName>
    </recommendedName>
</protein>
<dbReference type="InterPro" id="IPR011042">
    <property type="entry name" value="6-blade_b-propeller_TolB-like"/>
</dbReference>
<proteinExistence type="predicted"/>
<dbReference type="Gene3D" id="2.120.10.30">
    <property type="entry name" value="TolB, C-terminal domain"/>
    <property type="match status" value="1"/>
</dbReference>
<reference evidence="1" key="1">
    <citation type="submission" date="2021-03" db="EMBL/GenBank/DDBJ databases">
        <title>Revisited historic fungal species revealed as producer of novel bioactive compounds through whole genome sequencing and comparative genomics.</title>
        <authorList>
            <person name="Vignolle G.A."/>
            <person name="Hochenegger N."/>
            <person name="Mach R.L."/>
            <person name="Mach-Aigner A.R."/>
            <person name="Javad Rahimi M."/>
            <person name="Salim K.A."/>
            <person name="Chan C.M."/>
            <person name="Lim L.B.L."/>
            <person name="Cai F."/>
            <person name="Druzhinina I.S."/>
            <person name="U'Ren J.M."/>
            <person name="Derntl C."/>
        </authorList>
    </citation>
    <scope>NUCLEOTIDE SEQUENCE</scope>
    <source>
        <strain evidence="1">TUCIM 5799</strain>
    </source>
</reference>
<dbReference type="OrthoDB" id="5233393at2759"/>
<dbReference type="InterPro" id="IPR052998">
    <property type="entry name" value="Hetero-Diels-Alderase-like"/>
</dbReference>
<evidence type="ECO:0008006" key="3">
    <source>
        <dbReference type="Google" id="ProtNLM"/>
    </source>
</evidence>
<keyword evidence="2" id="KW-1185">Reference proteome</keyword>
<dbReference type="PANTHER" id="PTHR42060">
    <property type="entry name" value="NHL REPEAT-CONTAINING PROTEIN-RELATED"/>
    <property type="match status" value="1"/>
</dbReference>
<name>A0A9P9WG38_9PEZI</name>
<evidence type="ECO:0000313" key="2">
    <source>
        <dbReference type="Proteomes" id="UP000829685"/>
    </source>
</evidence>
<dbReference type="AlphaFoldDB" id="A0A9P9WG38"/>
<accession>A0A9P9WG38</accession>
<gene>
    <name evidence="1" type="ORF">JX265_009343</name>
</gene>
<sequence length="321" mass="35218">MVGDVALLTQLPSDAWFEGFAQRPNGQLLMTRLDQPELYTLDAEDPDAEPQLVYTFEDATAAVNLCPIKGKPDEYVVITAMLDLATVYITDHVMWHVTLKDGQDIKVEMIAELDAGAAIGVIPVSERLLLIADSFRGTIQRFDLSTGKTSVLVDDDALNPATEGPYGINRLRLTDGYVWFTNNGTGTLYRFPVKISDSDIEMTGPIQLISDEIPHCDGLAVTPDMKEAYTASYVDGWLWKLDIDPESGKSELAIVMENLVSPTAVEIMDSNGKPKIFVVCCGEVEVGWVNSADKTSWSEFRDLSVNAQVSVTITEEVVESA</sequence>